<evidence type="ECO:0000313" key="3">
    <source>
        <dbReference type="Proteomes" id="UP001589890"/>
    </source>
</evidence>
<proteinExistence type="predicted"/>
<evidence type="ECO:0000313" key="2">
    <source>
        <dbReference type="EMBL" id="MFC0624549.1"/>
    </source>
</evidence>
<comment type="caution">
    <text evidence="2">The sequence shown here is derived from an EMBL/GenBank/DDBJ whole genome shotgun (WGS) entry which is preliminary data.</text>
</comment>
<feature type="compositionally biased region" description="Basic and acidic residues" evidence="1">
    <location>
        <begin position="135"/>
        <end position="155"/>
    </location>
</feature>
<feature type="compositionally biased region" description="Gly residues" evidence="1">
    <location>
        <begin position="212"/>
        <end position="223"/>
    </location>
</feature>
<keyword evidence="3" id="KW-1185">Reference proteome</keyword>
<feature type="compositionally biased region" description="Basic and acidic residues" evidence="1">
    <location>
        <begin position="230"/>
        <end position="254"/>
    </location>
</feature>
<protein>
    <submittedName>
        <fullName evidence="2">Uncharacterized protein</fullName>
    </submittedName>
</protein>
<reference evidence="2 3" key="1">
    <citation type="submission" date="2024-09" db="EMBL/GenBank/DDBJ databases">
        <authorList>
            <person name="Sun Q."/>
            <person name="Mori K."/>
        </authorList>
    </citation>
    <scope>NUCLEOTIDE SEQUENCE [LARGE SCALE GENOMIC DNA]</scope>
    <source>
        <strain evidence="2 3">CGMCC 1.15906</strain>
    </source>
</reference>
<accession>A0ABV6QIT5</accession>
<sequence>MASDLERIAQGLLDYLEQNPRMSADLRQAAGECQELASLVGELAILLPGAAAAAEHLAAAAHACDEAAALSANATTIGRTWAIAAVGGSAGSSTSGTANRNPATTLNRDSREDRESSERDDRERELELDEVPEADEARERRDEPVELREFVPEQRDDQDDEDDRQLPLAPSPLPAPLPPAAPGDSADSGDGSGGEGSGGSDTASGDGERSGDGGAGDGSGSGSDLGEQPSSKDKKPTEDASKREPFNLDLKFGEGTDDEITAREILKRYDPAKANLPEMSLTEAVDYITANKEARPWLAPAADCEPEVQRVYATLDNGLGHAHHRHDGLGDDTLYERRVAYLEDPAQTNPTLRAKSEDAFAPGNLHYCGIEATRIADPRAFATAMARALEHPDIQAVLATEWDEDRRPLPAEVPIADLLGSDGHRHCVGFRLKGEWPASKRARKRWAMARASGADLSSIALPDAEPIDSFEGASLQIQFVQDFGAKKYQLKSAFVVSPGAEGN</sequence>
<feature type="compositionally biased region" description="Gly residues" evidence="1">
    <location>
        <begin position="190"/>
        <end position="199"/>
    </location>
</feature>
<feature type="compositionally biased region" description="Low complexity" evidence="1">
    <location>
        <begin position="88"/>
        <end position="98"/>
    </location>
</feature>
<evidence type="ECO:0000256" key="1">
    <source>
        <dbReference type="SAM" id="MobiDB-lite"/>
    </source>
</evidence>
<name>A0ABV6QIT5_9ACTN</name>
<dbReference type="RefSeq" id="WP_380046045.1">
    <property type="nucleotide sequence ID" value="NZ_JBHLTC010000012.1"/>
</dbReference>
<feature type="compositionally biased region" description="Basic and acidic residues" evidence="1">
    <location>
        <begin position="108"/>
        <end position="125"/>
    </location>
</feature>
<feature type="region of interest" description="Disordered" evidence="1">
    <location>
        <begin position="88"/>
        <end position="254"/>
    </location>
</feature>
<feature type="compositionally biased region" description="Pro residues" evidence="1">
    <location>
        <begin position="169"/>
        <end position="181"/>
    </location>
</feature>
<dbReference type="EMBL" id="JBHLTC010000012">
    <property type="protein sequence ID" value="MFC0624549.1"/>
    <property type="molecule type" value="Genomic_DNA"/>
</dbReference>
<gene>
    <name evidence="2" type="ORF">ACFFGN_10790</name>
</gene>
<organism evidence="2 3">
    <name type="scientific">Kribbella deserti</name>
    <dbReference type="NCBI Taxonomy" id="1926257"/>
    <lineage>
        <taxon>Bacteria</taxon>
        <taxon>Bacillati</taxon>
        <taxon>Actinomycetota</taxon>
        <taxon>Actinomycetes</taxon>
        <taxon>Propionibacteriales</taxon>
        <taxon>Kribbellaceae</taxon>
        <taxon>Kribbella</taxon>
    </lineage>
</organism>
<dbReference type="Proteomes" id="UP001589890">
    <property type="component" value="Unassembled WGS sequence"/>
</dbReference>